<feature type="compositionally biased region" description="Gly residues" evidence="1">
    <location>
        <begin position="33"/>
        <end position="46"/>
    </location>
</feature>
<dbReference type="Gramene" id="TKW05766">
    <property type="protein sequence ID" value="TKW05766"/>
    <property type="gene ID" value="SEVIR_7G198050v2"/>
</dbReference>
<gene>
    <name evidence="3" type="ORF">SEVIR_7G198050v2</name>
</gene>
<feature type="signal peptide" evidence="2">
    <location>
        <begin position="1"/>
        <end position="23"/>
    </location>
</feature>
<reference evidence="3" key="1">
    <citation type="submission" date="2019-03" db="EMBL/GenBank/DDBJ databases">
        <title>WGS assembly of Setaria viridis.</title>
        <authorList>
            <person name="Huang P."/>
            <person name="Jenkins J."/>
            <person name="Grimwood J."/>
            <person name="Barry K."/>
            <person name="Healey A."/>
            <person name="Mamidi S."/>
            <person name="Sreedasyam A."/>
            <person name="Shu S."/>
            <person name="Feldman M."/>
            <person name="Wu J."/>
            <person name="Yu Y."/>
            <person name="Chen C."/>
            <person name="Johnson J."/>
            <person name="Rokhsar D."/>
            <person name="Baxter I."/>
            <person name="Schmutz J."/>
            <person name="Brutnell T."/>
            <person name="Kellogg E."/>
        </authorList>
    </citation>
    <scope>NUCLEOTIDE SEQUENCE [LARGE SCALE GENOMIC DNA]</scope>
</reference>
<proteinExistence type="predicted"/>
<dbReference type="Proteomes" id="UP000298652">
    <property type="component" value="Chromosome 7"/>
</dbReference>
<protein>
    <submittedName>
        <fullName evidence="3">Uncharacterized protein</fullName>
    </submittedName>
</protein>
<organism evidence="3 4">
    <name type="scientific">Setaria viridis</name>
    <name type="common">Green bristlegrass</name>
    <name type="synonym">Setaria italica subsp. viridis</name>
    <dbReference type="NCBI Taxonomy" id="4556"/>
    <lineage>
        <taxon>Eukaryota</taxon>
        <taxon>Viridiplantae</taxon>
        <taxon>Streptophyta</taxon>
        <taxon>Embryophyta</taxon>
        <taxon>Tracheophyta</taxon>
        <taxon>Spermatophyta</taxon>
        <taxon>Magnoliopsida</taxon>
        <taxon>Liliopsida</taxon>
        <taxon>Poales</taxon>
        <taxon>Poaceae</taxon>
        <taxon>PACMAD clade</taxon>
        <taxon>Panicoideae</taxon>
        <taxon>Panicodae</taxon>
        <taxon>Paniceae</taxon>
        <taxon>Cenchrinae</taxon>
        <taxon>Setaria</taxon>
    </lineage>
</organism>
<feature type="region of interest" description="Disordered" evidence="1">
    <location>
        <begin position="33"/>
        <end position="57"/>
    </location>
</feature>
<evidence type="ECO:0000256" key="1">
    <source>
        <dbReference type="SAM" id="MobiDB-lite"/>
    </source>
</evidence>
<accession>A0A4V6D4A3</accession>
<keyword evidence="4" id="KW-1185">Reference proteome</keyword>
<feature type="compositionally biased region" description="Low complexity" evidence="1">
    <location>
        <begin position="47"/>
        <end position="57"/>
    </location>
</feature>
<sequence>MLPRSFFFSPLAQCFLLPLPVLSLPLTSIPGGGSLRRTGAGPGGAAPCGARAQGREG</sequence>
<evidence type="ECO:0000313" key="4">
    <source>
        <dbReference type="Proteomes" id="UP000298652"/>
    </source>
</evidence>
<evidence type="ECO:0000313" key="3">
    <source>
        <dbReference type="EMBL" id="TKW05766.1"/>
    </source>
</evidence>
<dbReference type="EMBL" id="CM016558">
    <property type="protein sequence ID" value="TKW05766.1"/>
    <property type="molecule type" value="Genomic_DNA"/>
</dbReference>
<name>A0A4V6D4A3_SETVI</name>
<keyword evidence="2" id="KW-0732">Signal</keyword>
<dbReference type="AlphaFoldDB" id="A0A4V6D4A3"/>
<evidence type="ECO:0000256" key="2">
    <source>
        <dbReference type="SAM" id="SignalP"/>
    </source>
</evidence>
<feature type="chain" id="PRO_5020828715" evidence="2">
    <location>
        <begin position="24"/>
        <end position="57"/>
    </location>
</feature>